<dbReference type="InterPro" id="IPR005158">
    <property type="entry name" value="BTAD"/>
</dbReference>
<evidence type="ECO:0000259" key="3">
    <source>
        <dbReference type="SMART" id="SM01043"/>
    </source>
</evidence>
<dbReference type="Pfam" id="PF03704">
    <property type="entry name" value="BTAD"/>
    <property type="match status" value="1"/>
</dbReference>
<dbReference type="InterPro" id="IPR036388">
    <property type="entry name" value="WH-like_DNA-bd_sf"/>
</dbReference>
<reference evidence="4 5" key="1">
    <citation type="submission" date="2014-02" db="EMBL/GenBank/DDBJ databases">
        <title>Genome sequence of Paenibacillus darwinianus reveals adaptive mechanisms for survival in Antarctic soils.</title>
        <authorList>
            <person name="Dsouza M."/>
            <person name="Taylor M.W."/>
            <person name="Turner S.J."/>
            <person name="Aislabie J."/>
        </authorList>
    </citation>
    <scope>NUCLEOTIDE SEQUENCE [LARGE SCALE GENOMIC DNA]</scope>
    <source>
        <strain evidence="4 5">CE1</strain>
    </source>
</reference>
<dbReference type="SMART" id="SM01043">
    <property type="entry name" value="BTAD"/>
    <property type="match status" value="1"/>
</dbReference>
<proteinExistence type="predicted"/>
<feature type="domain" description="Bacterial transcriptional activator" evidence="3">
    <location>
        <begin position="442"/>
        <end position="582"/>
    </location>
</feature>
<dbReference type="Gene3D" id="1.10.10.10">
    <property type="entry name" value="Winged helix-like DNA-binding domain superfamily/Winged helix DNA-binding domain"/>
    <property type="match status" value="1"/>
</dbReference>
<keyword evidence="1" id="KW-0805">Transcription regulation</keyword>
<evidence type="ECO:0000256" key="1">
    <source>
        <dbReference type="ARBA" id="ARBA00023015"/>
    </source>
</evidence>
<dbReference type="GO" id="GO:0003677">
    <property type="term" value="F:DNA binding"/>
    <property type="evidence" value="ECO:0007669"/>
    <property type="project" value="InterPro"/>
</dbReference>
<dbReference type="InterPro" id="IPR016032">
    <property type="entry name" value="Sig_transdc_resp-reg_C-effctor"/>
</dbReference>
<accession>A0A9W5W789</accession>
<dbReference type="InterPro" id="IPR011990">
    <property type="entry name" value="TPR-like_helical_dom_sf"/>
</dbReference>
<evidence type="ECO:0000256" key="2">
    <source>
        <dbReference type="ARBA" id="ARBA00023163"/>
    </source>
</evidence>
<comment type="caution">
    <text evidence="4">The sequence shown here is derived from an EMBL/GenBank/DDBJ whole genome shotgun (WGS) entry which is preliminary data.</text>
</comment>
<dbReference type="Gene3D" id="1.25.40.10">
    <property type="entry name" value="Tetratricopeptide repeat domain"/>
    <property type="match status" value="1"/>
</dbReference>
<dbReference type="PANTHER" id="PTHR35807">
    <property type="entry name" value="TRANSCRIPTIONAL REGULATOR REDD-RELATED"/>
    <property type="match status" value="1"/>
</dbReference>
<keyword evidence="2" id="KW-0804">Transcription</keyword>
<evidence type="ECO:0000313" key="5">
    <source>
        <dbReference type="Proteomes" id="UP000053750"/>
    </source>
</evidence>
<dbReference type="InterPro" id="IPR051677">
    <property type="entry name" value="AfsR-DnrI-RedD_regulator"/>
</dbReference>
<evidence type="ECO:0000313" key="4">
    <source>
        <dbReference type="EMBL" id="EXX89066.1"/>
    </source>
</evidence>
<sequence>MRLSYQHHIPESFKDLVLDMEQNVLHGRLPDKEALDRLPEHAVFGSPLLLQAGSVRLILDGRLQEAQEWLRAAIKGFALQSDDLEMLSMIGLLTLLNVRIGDFHETETLLQFLEEETLRNGEGCSGFVWWALARGRCWSRTAPILQSRSTDEYFAKAADRFREAGDDTWFAYLLLDRWLYGEDGMRDGEWARRIGELRRRAALHTESRAVLSIIGGAEPTKEVLARLPSRYAYMVSMISWQGAETAGPPLSDLRYDVEVQLFASQVHAARKLASGDRTDAALSLRQMELLLEEMSTPRTAAWLERLKELTGAAAAYVPPIAPLSVHDDGLLAAPEPRQGRLRIQLMSGMRLFGTDGAVVSPKWKRRKSRELLVFLLLQPDYRALRDQVVEQLFGEGEASKLANHLYVSLHELRNALADVGFDDAIEVRGGVIGFRESVIEVVDVEQYMTLSRVGDQLWAYDKEPAAMLYMDAVRLYGLLGADMPQVDWIERWRSQLLERQTLMLRRLGEYYAGLTDDSHTEQWLSAWIELRPDQEEAYQAMIRYWKQRGRHAEAVGWYKRLERMCSEEFGTEPLEETKRLVWGV</sequence>
<protein>
    <recommendedName>
        <fullName evidence="3">Bacterial transcriptional activator domain-containing protein</fullName>
    </recommendedName>
</protein>
<gene>
    <name evidence="4" type="ORF">BG53_00715</name>
</gene>
<name>A0A9W5W789_9BACL</name>
<dbReference type="EMBL" id="JFHU01000109">
    <property type="protein sequence ID" value="EXX89066.1"/>
    <property type="molecule type" value="Genomic_DNA"/>
</dbReference>
<dbReference type="AlphaFoldDB" id="A0A9W5W789"/>
<dbReference type="OrthoDB" id="2518435at2"/>
<dbReference type="GO" id="GO:0006355">
    <property type="term" value="P:regulation of DNA-templated transcription"/>
    <property type="evidence" value="ECO:0007669"/>
    <property type="project" value="InterPro"/>
</dbReference>
<dbReference type="Proteomes" id="UP000053750">
    <property type="component" value="Unassembled WGS sequence"/>
</dbReference>
<dbReference type="SUPFAM" id="SSF48452">
    <property type="entry name" value="TPR-like"/>
    <property type="match status" value="1"/>
</dbReference>
<organism evidence="4 5">
    <name type="scientific">Paenibacillus darwinianus</name>
    <dbReference type="NCBI Taxonomy" id="1380763"/>
    <lineage>
        <taxon>Bacteria</taxon>
        <taxon>Bacillati</taxon>
        <taxon>Bacillota</taxon>
        <taxon>Bacilli</taxon>
        <taxon>Bacillales</taxon>
        <taxon>Paenibacillaceae</taxon>
        <taxon>Paenibacillus</taxon>
    </lineage>
</organism>
<dbReference type="SUPFAM" id="SSF46894">
    <property type="entry name" value="C-terminal effector domain of the bipartite response regulators"/>
    <property type="match status" value="1"/>
</dbReference>
<keyword evidence="5" id="KW-1185">Reference proteome</keyword>